<proteinExistence type="predicted"/>
<dbReference type="OrthoDB" id="3200163at2759"/>
<sequence length="122" mass="13609">MYSYHHINRTLLAKLGKWPNVTNEFEYFPRIDLIRCRVSGAVRAESFTRLPPVMHPASMTDSQIIGGGSVNTECVPQTTTDEGSDIGDDVDAGKFDKGSTQEGILNRFTMLAGKRQLLICFR</sequence>
<evidence type="ECO:0000313" key="2">
    <source>
        <dbReference type="Proteomes" id="UP000625711"/>
    </source>
</evidence>
<dbReference type="Proteomes" id="UP000625711">
    <property type="component" value="Unassembled WGS sequence"/>
</dbReference>
<organism evidence="1 2">
    <name type="scientific">Rhynchophorus ferrugineus</name>
    <name type="common">Red palm weevil</name>
    <name type="synonym">Curculio ferrugineus</name>
    <dbReference type="NCBI Taxonomy" id="354439"/>
    <lineage>
        <taxon>Eukaryota</taxon>
        <taxon>Metazoa</taxon>
        <taxon>Ecdysozoa</taxon>
        <taxon>Arthropoda</taxon>
        <taxon>Hexapoda</taxon>
        <taxon>Insecta</taxon>
        <taxon>Pterygota</taxon>
        <taxon>Neoptera</taxon>
        <taxon>Endopterygota</taxon>
        <taxon>Coleoptera</taxon>
        <taxon>Polyphaga</taxon>
        <taxon>Cucujiformia</taxon>
        <taxon>Curculionidae</taxon>
        <taxon>Dryophthorinae</taxon>
        <taxon>Rhynchophorus</taxon>
    </lineage>
</organism>
<gene>
    <name evidence="1" type="ORF">GWI33_001602</name>
</gene>
<reference evidence="1" key="1">
    <citation type="submission" date="2020-08" db="EMBL/GenBank/DDBJ databases">
        <title>Genome sequencing and assembly of the red palm weevil Rhynchophorus ferrugineus.</title>
        <authorList>
            <person name="Dias G.B."/>
            <person name="Bergman C.M."/>
            <person name="Manee M."/>
        </authorList>
    </citation>
    <scope>NUCLEOTIDE SEQUENCE</scope>
    <source>
        <strain evidence="1">AA-2017</strain>
        <tissue evidence="1">Whole larva</tissue>
    </source>
</reference>
<dbReference type="EMBL" id="JAACXV010020415">
    <property type="protein sequence ID" value="KAF7263613.1"/>
    <property type="molecule type" value="Genomic_DNA"/>
</dbReference>
<accession>A0A834HLQ4</accession>
<dbReference type="AlphaFoldDB" id="A0A834HLQ4"/>
<name>A0A834HLQ4_RHYFE</name>
<protein>
    <submittedName>
        <fullName evidence="1">Uncharacterized protein</fullName>
    </submittedName>
</protein>
<comment type="caution">
    <text evidence="1">The sequence shown here is derived from an EMBL/GenBank/DDBJ whole genome shotgun (WGS) entry which is preliminary data.</text>
</comment>
<evidence type="ECO:0000313" key="1">
    <source>
        <dbReference type="EMBL" id="KAF7263613.1"/>
    </source>
</evidence>
<keyword evidence="2" id="KW-1185">Reference proteome</keyword>